<dbReference type="SUPFAM" id="SSF48264">
    <property type="entry name" value="Cytochrome P450"/>
    <property type="match status" value="1"/>
</dbReference>
<dbReference type="GO" id="GO:0020037">
    <property type="term" value="F:heme binding"/>
    <property type="evidence" value="ECO:0007669"/>
    <property type="project" value="InterPro"/>
</dbReference>
<dbReference type="InterPro" id="IPR017972">
    <property type="entry name" value="Cyt_P450_CS"/>
</dbReference>
<organism evidence="2">
    <name type="scientific">freshwater metagenome</name>
    <dbReference type="NCBI Taxonomy" id="449393"/>
    <lineage>
        <taxon>unclassified sequences</taxon>
        <taxon>metagenomes</taxon>
        <taxon>ecological metagenomes</taxon>
    </lineage>
</organism>
<sequence length="416" mass="47180">MIYHINHLRPSRSNNEVHLMSTQIEVPHLDISDPSFSMHSEMVRNAREQHWYATTNYGFAILRHEYVSILLKDTRLSQGSGKWPDHNGVHSGLFHDWWTKCLLVLEGDDHHRIRRMLNPAFSFRHIEAYVPRFEKLAVELVDAIIDKGEFEFVNDFAEPYATRVLCILTGIPENEWPTIARISSSIGLALAITIKDDLPEIESALAELYGYAETLIADRQANPRDDLVTRLVEANRDGDTLSDDELRNALCLLIFGGMDTTRNQLGLGIQTMMRNPDQWELLAKNPDLARNAVEEVMRSNPTTTWVTREAVVDFDWEDLHAPAGSTVHFFTQVSGNDPAAYPNPGIDITVERAPHYGFGGGMHHCLGHFVARMDMAIAFRTLSQRMTNIRVNGHDEWMPDSGNTGPVRLPLAFDTR</sequence>
<dbReference type="GO" id="GO:0005506">
    <property type="term" value="F:iron ion binding"/>
    <property type="evidence" value="ECO:0007669"/>
    <property type="project" value="InterPro"/>
</dbReference>
<reference evidence="2" key="1">
    <citation type="submission" date="2020-05" db="EMBL/GenBank/DDBJ databases">
        <authorList>
            <person name="Chiriac C."/>
            <person name="Salcher M."/>
            <person name="Ghai R."/>
            <person name="Kavagutti S V."/>
        </authorList>
    </citation>
    <scope>NUCLEOTIDE SEQUENCE</scope>
</reference>
<dbReference type="PRINTS" id="PR00359">
    <property type="entry name" value="BP450"/>
</dbReference>
<proteinExistence type="inferred from homology"/>
<evidence type="ECO:0000313" key="2">
    <source>
        <dbReference type="EMBL" id="CAB4866190.1"/>
    </source>
</evidence>
<comment type="similarity">
    <text evidence="1">Belongs to the cytochrome P450 family.</text>
</comment>
<dbReference type="GO" id="GO:0016705">
    <property type="term" value="F:oxidoreductase activity, acting on paired donors, with incorporation or reduction of molecular oxygen"/>
    <property type="evidence" value="ECO:0007669"/>
    <property type="project" value="InterPro"/>
</dbReference>
<protein>
    <submittedName>
        <fullName evidence="2">Unannotated protein</fullName>
    </submittedName>
</protein>
<dbReference type="EMBL" id="CAFBLO010000037">
    <property type="protein sequence ID" value="CAB4866190.1"/>
    <property type="molecule type" value="Genomic_DNA"/>
</dbReference>
<dbReference type="PANTHER" id="PTHR46696:SF1">
    <property type="entry name" value="CYTOCHROME P450 YJIB-RELATED"/>
    <property type="match status" value="1"/>
</dbReference>
<accession>A0A6J7D9A0</accession>
<dbReference type="CDD" id="cd11038">
    <property type="entry name" value="CYP_AurH-like"/>
    <property type="match status" value="1"/>
</dbReference>
<dbReference type="InterPro" id="IPR036396">
    <property type="entry name" value="Cyt_P450_sf"/>
</dbReference>
<dbReference type="PROSITE" id="PS00086">
    <property type="entry name" value="CYTOCHROME_P450"/>
    <property type="match status" value="1"/>
</dbReference>
<dbReference type="Gene3D" id="1.10.630.10">
    <property type="entry name" value="Cytochrome P450"/>
    <property type="match status" value="1"/>
</dbReference>
<dbReference type="AlphaFoldDB" id="A0A6J7D9A0"/>
<evidence type="ECO:0000256" key="1">
    <source>
        <dbReference type="ARBA" id="ARBA00010617"/>
    </source>
</evidence>
<dbReference type="InterPro" id="IPR001128">
    <property type="entry name" value="Cyt_P450"/>
</dbReference>
<name>A0A6J7D9A0_9ZZZZ</name>
<dbReference type="InterPro" id="IPR002397">
    <property type="entry name" value="Cyt_P450_B"/>
</dbReference>
<dbReference type="Pfam" id="PF00067">
    <property type="entry name" value="p450"/>
    <property type="match status" value="1"/>
</dbReference>
<dbReference type="GO" id="GO:0004497">
    <property type="term" value="F:monooxygenase activity"/>
    <property type="evidence" value="ECO:0007669"/>
    <property type="project" value="InterPro"/>
</dbReference>
<dbReference type="PANTHER" id="PTHR46696">
    <property type="entry name" value="P450, PUTATIVE (EUROFUNG)-RELATED"/>
    <property type="match status" value="1"/>
</dbReference>
<gene>
    <name evidence="2" type="ORF">UFOPK3364_00513</name>
</gene>